<dbReference type="Proteomes" id="UP001058974">
    <property type="component" value="Chromosome 3"/>
</dbReference>
<dbReference type="GO" id="GO:0042393">
    <property type="term" value="F:histone binding"/>
    <property type="evidence" value="ECO:0007669"/>
    <property type="project" value="TreeGrafter"/>
</dbReference>
<dbReference type="EMBL" id="JAMSHJ010000003">
    <property type="protein sequence ID" value="KAI5431472.1"/>
    <property type="molecule type" value="Genomic_DNA"/>
</dbReference>
<organism evidence="4 5">
    <name type="scientific">Pisum sativum</name>
    <name type="common">Garden pea</name>
    <name type="synonym">Lathyrus oleraceus</name>
    <dbReference type="NCBI Taxonomy" id="3888"/>
    <lineage>
        <taxon>Eukaryota</taxon>
        <taxon>Viridiplantae</taxon>
        <taxon>Streptophyta</taxon>
        <taxon>Embryophyta</taxon>
        <taxon>Tracheophyta</taxon>
        <taxon>Spermatophyta</taxon>
        <taxon>Magnoliopsida</taxon>
        <taxon>eudicotyledons</taxon>
        <taxon>Gunneridae</taxon>
        <taxon>Pentapetalae</taxon>
        <taxon>rosids</taxon>
        <taxon>fabids</taxon>
        <taxon>Fabales</taxon>
        <taxon>Fabaceae</taxon>
        <taxon>Papilionoideae</taxon>
        <taxon>50 kb inversion clade</taxon>
        <taxon>NPAAA clade</taxon>
        <taxon>Hologalegina</taxon>
        <taxon>IRL clade</taxon>
        <taxon>Fabeae</taxon>
        <taxon>Lathyrus</taxon>
    </lineage>
</organism>
<proteinExistence type="predicted"/>
<dbReference type="PANTHER" id="PTHR47025">
    <property type="entry name" value="AUTOIMMUNE REGULATOR"/>
    <property type="match status" value="1"/>
</dbReference>
<evidence type="ECO:0000313" key="4">
    <source>
        <dbReference type="EMBL" id="KAI5431472.1"/>
    </source>
</evidence>
<evidence type="ECO:0000256" key="1">
    <source>
        <dbReference type="ARBA" id="ARBA00004123"/>
    </source>
</evidence>
<evidence type="ECO:0000259" key="3">
    <source>
        <dbReference type="Pfam" id="PF16135"/>
    </source>
</evidence>
<accession>A0A9D4Y341</accession>
<name>A0A9D4Y341_PEA</name>
<keyword evidence="2" id="KW-0539">Nucleus</keyword>
<comment type="subcellular location">
    <subcellularLocation>
        <location evidence="1">Nucleus</location>
    </subcellularLocation>
</comment>
<protein>
    <recommendedName>
        <fullName evidence="3">Tify domain-containing protein</fullName>
    </recommendedName>
</protein>
<dbReference type="GO" id="GO:0005634">
    <property type="term" value="C:nucleus"/>
    <property type="evidence" value="ECO:0007669"/>
    <property type="project" value="UniProtKB-SubCell"/>
</dbReference>
<evidence type="ECO:0000313" key="5">
    <source>
        <dbReference type="Proteomes" id="UP001058974"/>
    </source>
</evidence>
<dbReference type="PANTHER" id="PTHR47025:SF6">
    <property type="entry name" value="N-LYSINE METHYLTRANSFERASE"/>
    <property type="match status" value="1"/>
</dbReference>
<evidence type="ECO:0000256" key="2">
    <source>
        <dbReference type="ARBA" id="ARBA00023242"/>
    </source>
</evidence>
<dbReference type="GO" id="GO:0000977">
    <property type="term" value="F:RNA polymerase II transcription regulatory region sequence-specific DNA binding"/>
    <property type="evidence" value="ECO:0007669"/>
    <property type="project" value="TreeGrafter"/>
</dbReference>
<dbReference type="Gramene" id="Psat03G0560100-T1">
    <property type="protein sequence ID" value="KAI5431472.1"/>
    <property type="gene ID" value="KIW84_035601"/>
</dbReference>
<dbReference type="Pfam" id="PF16135">
    <property type="entry name" value="TDBD"/>
    <property type="match status" value="1"/>
</dbReference>
<reference evidence="4 5" key="1">
    <citation type="journal article" date="2022" name="Nat. Genet.">
        <title>Improved pea reference genome and pan-genome highlight genomic features and evolutionary characteristics.</title>
        <authorList>
            <person name="Yang T."/>
            <person name="Liu R."/>
            <person name="Luo Y."/>
            <person name="Hu S."/>
            <person name="Wang D."/>
            <person name="Wang C."/>
            <person name="Pandey M.K."/>
            <person name="Ge S."/>
            <person name="Xu Q."/>
            <person name="Li N."/>
            <person name="Li G."/>
            <person name="Huang Y."/>
            <person name="Saxena R.K."/>
            <person name="Ji Y."/>
            <person name="Li M."/>
            <person name="Yan X."/>
            <person name="He Y."/>
            <person name="Liu Y."/>
            <person name="Wang X."/>
            <person name="Xiang C."/>
            <person name="Varshney R.K."/>
            <person name="Ding H."/>
            <person name="Gao S."/>
            <person name="Zong X."/>
        </authorList>
    </citation>
    <scope>NUCLEOTIDE SEQUENCE [LARGE SCALE GENOMIC DNA]</scope>
    <source>
        <strain evidence="4 5">cv. Zhongwan 6</strain>
    </source>
</reference>
<dbReference type="GO" id="GO:0045944">
    <property type="term" value="P:positive regulation of transcription by RNA polymerase II"/>
    <property type="evidence" value="ECO:0007669"/>
    <property type="project" value="TreeGrafter"/>
</dbReference>
<keyword evidence="5" id="KW-1185">Reference proteome</keyword>
<dbReference type="GO" id="GO:0003682">
    <property type="term" value="F:chromatin binding"/>
    <property type="evidence" value="ECO:0007669"/>
    <property type="project" value="TreeGrafter"/>
</dbReference>
<gene>
    <name evidence="4" type="ORF">KIW84_035601</name>
</gene>
<sequence>MKGPDFPVDANFYATHLTMPRGILFCLTNVWLITWLSNVLFNMHRQNLYSDKSRKLSLLHYNLFFQSFQNKGFWMPRDTGCIAEENVGYENSSRVEPKRSHQWFTDTGEPEIFSNKKQAVEASSDMPVSTTDVSHWDTGSGFHSVTGQFSDRLFGSDLIQSVNSVDKNMSSTGGGNLNIGGRKIFGNQYGNDTPVGLSVFPTIVGPSPCLNFGGIRKVKVNQVRDSDHGMPADNNTFSIDSGYDKNDGNITLGPSYSNGSDNTVALGISKPGDNLLAIGHILDKGDGSFMLMGQNYGKGDESILSTGRPLERGDGNFITMNQSFGKEDGNLISLGTSFSKEHESFTSMGVTSDKSGENFTTVAPSYDNGTSIGPTYVNVDTNIASTSPSFDSNNSSFLPASQNLGNSSAVSFGGFHAGCPEPNPSCGVISGFDPLMGNQNSAQGADSQRDLIESNPVVNNTSKSTAKNDTVVKNKEPKKAKKASNNFPSNVKSLLSTGIFDGISVKYCTWSRERNLQGIIKGTGYMCSCDDCKGQKALNAYEFERHAGAKSKHPNNHIYFENGKSIYAVVQELKNSPQETLFDAIQTVTGSTINQKNFRSWKASYQAATRELQRIYGKDDAVIPS</sequence>
<feature type="domain" description="Tify" evidence="3">
    <location>
        <begin position="518"/>
        <end position="572"/>
    </location>
</feature>
<dbReference type="InterPro" id="IPR032308">
    <property type="entry name" value="TDBD"/>
</dbReference>
<comment type="caution">
    <text evidence="4">The sequence shown here is derived from an EMBL/GenBank/DDBJ whole genome shotgun (WGS) entry which is preliminary data.</text>
</comment>
<dbReference type="AlphaFoldDB" id="A0A9D4Y341"/>